<dbReference type="GO" id="GO:1990573">
    <property type="term" value="P:potassium ion import across plasma membrane"/>
    <property type="evidence" value="ECO:0007669"/>
    <property type="project" value="TreeGrafter"/>
</dbReference>
<dbReference type="GO" id="GO:0030007">
    <property type="term" value="P:intracellular potassium ion homeostasis"/>
    <property type="evidence" value="ECO:0007669"/>
    <property type="project" value="TreeGrafter"/>
</dbReference>
<dbReference type="Pfam" id="PF00690">
    <property type="entry name" value="Cation_ATPase_N"/>
    <property type="match status" value="1"/>
</dbReference>
<feature type="transmembrane region" description="Helical" evidence="11">
    <location>
        <begin position="842"/>
        <end position="862"/>
    </location>
</feature>
<evidence type="ECO:0000256" key="3">
    <source>
        <dbReference type="ARBA" id="ARBA00022475"/>
    </source>
</evidence>
<comment type="subcellular location">
    <subcellularLocation>
        <location evidence="1">Cell membrane</location>
        <topology evidence="1">Multi-pass membrane protein</topology>
    </subcellularLocation>
</comment>
<evidence type="ECO:0000256" key="9">
    <source>
        <dbReference type="ARBA" id="ARBA00022989"/>
    </source>
</evidence>
<evidence type="ECO:0000256" key="8">
    <source>
        <dbReference type="ARBA" id="ARBA00022967"/>
    </source>
</evidence>
<dbReference type="InterPro" id="IPR006068">
    <property type="entry name" value="ATPase_P-typ_cation-transptr_C"/>
</dbReference>
<dbReference type="InterPro" id="IPR001757">
    <property type="entry name" value="P_typ_ATPase"/>
</dbReference>
<dbReference type="InterPro" id="IPR030373">
    <property type="entry name" value="PABS_CS"/>
</dbReference>
<dbReference type="PANTHER" id="PTHR43294:SF20">
    <property type="entry name" value="P-TYPE ATPASE"/>
    <property type="match status" value="1"/>
</dbReference>
<dbReference type="SMART" id="SM00831">
    <property type="entry name" value="Cation_ATPase_N"/>
    <property type="match status" value="1"/>
</dbReference>
<dbReference type="InterPro" id="IPR023214">
    <property type="entry name" value="HAD_sf"/>
</dbReference>
<comment type="caution">
    <text evidence="13">The sequence shown here is derived from an EMBL/GenBank/DDBJ whole genome shotgun (WGS) entry which is preliminary data.</text>
</comment>
<dbReference type="InterPro" id="IPR008250">
    <property type="entry name" value="ATPase_P-typ_transduc_dom_A_sf"/>
</dbReference>
<dbReference type="FunFam" id="2.70.150.10:FF:000016">
    <property type="entry name" value="Calcium-transporting P-type ATPase putative"/>
    <property type="match status" value="1"/>
</dbReference>
<evidence type="ECO:0000256" key="10">
    <source>
        <dbReference type="ARBA" id="ARBA00023136"/>
    </source>
</evidence>
<dbReference type="Gene3D" id="2.70.150.10">
    <property type="entry name" value="Calcium-transporting ATPase, cytoplasmic transduction domain A"/>
    <property type="match status" value="1"/>
</dbReference>
<keyword evidence="8" id="KW-1278">Translocase</keyword>
<dbReference type="InterPro" id="IPR023298">
    <property type="entry name" value="ATPase_P-typ_TM_dom_sf"/>
</dbReference>
<keyword evidence="6" id="KW-0547">Nucleotide-binding</keyword>
<evidence type="ECO:0000256" key="1">
    <source>
        <dbReference type="ARBA" id="ARBA00004651"/>
    </source>
</evidence>
<keyword evidence="14" id="KW-1185">Reference proteome</keyword>
<dbReference type="PROSITE" id="PS00154">
    <property type="entry name" value="ATPASE_E1_E2"/>
    <property type="match status" value="1"/>
</dbReference>
<dbReference type="PANTHER" id="PTHR43294">
    <property type="entry name" value="SODIUM/POTASSIUM-TRANSPORTING ATPASE SUBUNIT ALPHA"/>
    <property type="match status" value="1"/>
</dbReference>
<dbReference type="NCBIfam" id="TIGR01494">
    <property type="entry name" value="ATPase_P-type"/>
    <property type="match status" value="2"/>
</dbReference>
<feature type="transmembrane region" description="Helical" evidence="11">
    <location>
        <begin position="91"/>
        <end position="107"/>
    </location>
</feature>
<keyword evidence="10 11" id="KW-0472">Membrane</keyword>
<dbReference type="Pfam" id="PF08282">
    <property type="entry name" value="Hydrolase_3"/>
    <property type="match status" value="1"/>
</dbReference>
<dbReference type="GO" id="GO:0005524">
    <property type="term" value="F:ATP binding"/>
    <property type="evidence" value="ECO:0007669"/>
    <property type="project" value="UniProtKB-KW"/>
</dbReference>
<proteinExistence type="inferred from homology"/>
<feature type="transmembrane region" description="Helical" evidence="11">
    <location>
        <begin position="772"/>
        <end position="792"/>
    </location>
</feature>
<dbReference type="GO" id="GO:0036376">
    <property type="term" value="P:sodium ion export across plasma membrane"/>
    <property type="evidence" value="ECO:0007669"/>
    <property type="project" value="TreeGrafter"/>
</dbReference>
<protein>
    <submittedName>
        <fullName evidence="13">Cation-transporting P-type ATPase</fullName>
    </submittedName>
</protein>
<dbReference type="InterPro" id="IPR059000">
    <property type="entry name" value="ATPase_P-type_domA"/>
</dbReference>
<dbReference type="SFLD" id="SFLDS00003">
    <property type="entry name" value="Haloacid_Dehalogenase"/>
    <property type="match status" value="1"/>
</dbReference>
<dbReference type="GO" id="GO:0046872">
    <property type="term" value="F:metal ion binding"/>
    <property type="evidence" value="ECO:0007669"/>
    <property type="project" value="UniProtKB-KW"/>
</dbReference>
<dbReference type="PRINTS" id="PR00120">
    <property type="entry name" value="HATPASE"/>
</dbReference>
<keyword evidence="9 11" id="KW-1133">Transmembrane helix</keyword>
<dbReference type="Pfam" id="PF13246">
    <property type="entry name" value="Cation_ATPase"/>
    <property type="match status" value="1"/>
</dbReference>
<evidence type="ECO:0000256" key="4">
    <source>
        <dbReference type="ARBA" id="ARBA00022692"/>
    </source>
</evidence>
<dbReference type="InterPro" id="IPR018303">
    <property type="entry name" value="ATPase_P-typ_P_site"/>
</dbReference>
<dbReference type="GO" id="GO:0005886">
    <property type="term" value="C:plasma membrane"/>
    <property type="evidence" value="ECO:0007669"/>
    <property type="project" value="UniProtKB-SubCell"/>
</dbReference>
<sequence length="918" mass="97452">MNAPAAAPPPAVSHHAESADSVLRAQGVVRHLGLDAAEAAERLQRHGRNTLPQPPRRGPLLRFLLQFHNVLIYVLLVAGVVTALLGHLVDSGVIFGVVVINAVIGFIQEGKAERALDAIRNMLSLRAQVLRDGRRCEIDAEELVPGDIVYLASGDRVPADLRLVEVRSLRIEEAALTGESVAVDKGVAPVAADAVLGDRDCMAYSGTLVTFGQGTGVVVATGAHTEIGRISAMLSEVQEITTPLLRNMAQFGRWLTWVILAVAAAAFAFGTLVRGYSAGEMFLAAVGLAVAAIPEGLPAIMTITLAIGVQRMAGRRAIVRRLPAVETLGSVTVICSDKTGTLTRNEMTARRVIAAGRVYEVGGVGYAPHGGFALEQGEVAVDAHPLLVDVARCALLCNDAALQREGGAWKVAGDPTEGALITLARKAGLEESFEREARPRTDVIPFESEHRFMATLNHDHAGRGVVYLKGAPERVLELCSAVRGEKGDQPLDLSWWQPRMHAAAASGMRLLALAVREGEDALKTLTFADVERGGFTLLGVLGLSDPPREEAVRAVARCLEAGIQVKMITGDHVATAHAIGEQLGLAAELDAITGTQIEAMSDADLRRIVGDTEIFARASPEHKLRLVRALQARGEVVAMTGDGVNDAPALKRADVGVAMGCNGTEAAKEAAEMVLADDNFASVAAAVEEGRTVYDNLRKAIAFILPTNIGQAGILVAAILLGMTLPMTPAQILWVNMVTAVTLALALAFEAPERDIMKRPPRDPAEPLLTRFVVWRVVFVGVLLVGGGLGAFVWEVGRGASLEFARTAAVNAVMVGEAFYLFNVRSFTDSILNRDGFLGNRYVLIAIALMLACQASFTYLPALQTLFGTVGLDVAAWSRILAFGVLMLLLVEAEKALIKTLNHGPGNRGGGNNRRSAQ</sequence>
<reference evidence="13 14" key="1">
    <citation type="submission" date="2019-04" db="EMBL/GenBank/DDBJ databases">
        <title>Azoarcus rhizosphaerae sp. nov. isolated from rhizosphere of Ficus religiosa.</title>
        <authorList>
            <person name="Lin S.-Y."/>
            <person name="Hameed A."/>
            <person name="Hsu Y.-H."/>
            <person name="Young C.-C."/>
        </authorList>
    </citation>
    <scope>NUCLEOTIDE SEQUENCE [LARGE SCALE GENOMIC DNA]</scope>
    <source>
        <strain evidence="13 14">CC-YHH848</strain>
    </source>
</reference>
<dbReference type="SUPFAM" id="SSF81660">
    <property type="entry name" value="Metal cation-transporting ATPase, ATP-binding domain N"/>
    <property type="match status" value="1"/>
</dbReference>
<evidence type="ECO:0000256" key="11">
    <source>
        <dbReference type="SAM" id="Phobius"/>
    </source>
</evidence>
<feature type="transmembrane region" description="Helical" evidence="11">
    <location>
        <begin position="700"/>
        <end position="725"/>
    </location>
</feature>
<dbReference type="GO" id="GO:1902600">
    <property type="term" value="P:proton transmembrane transport"/>
    <property type="evidence" value="ECO:0007669"/>
    <property type="project" value="TreeGrafter"/>
</dbReference>
<dbReference type="Gene3D" id="3.40.1110.10">
    <property type="entry name" value="Calcium-transporting ATPase, cytoplasmic domain N"/>
    <property type="match status" value="1"/>
</dbReference>
<evidence type="ECO:0000256" key="2">
    <source>
        <dbReference type="ARBA" id="ARBA00005675"/>
    </source>
</evidence>
<dbReference type="SFLD" id="SFLDF00027">
    <property type="entry name" value="p-type_atpase"/>
    <property type="match status" value="1"/>
</dbReference>
<dbReference type="InterPro" id="IPR004014">
    <property type="entry name" value="ATPase_P-typ_cation-transptr_N"/>
</dbReference>
<evidence type="ECO:0000256" key="7">
    <source>
        <dbReference type="ARBA" id="ARBA00022840"/>
    </source>
</evidence>
<dbReference type="PRINTS" id="PR00119">
    <property type="entry name" value="CATATPASE"/>
</dbReference>
<feature type="transmembrane region" description="Helical" evidence="11">
    <location>
        <begin position="254"/>
        <end position="276"/>
    </location>
</feature>
<accession>A0A4S4A9A9</accession>
<keyword evidence="3" id="KW-1003">Cell membrane</keyword>
<feature type="domain" description="Cation-transporting P-type ATPase N-terminal" evidence="12">
    <location>
        <begin position="13"/>
        <end position="87"/>
    </location>
</feature>
<dbReference type="SFLD" id="SFLDG00002">
    <property type="entry name" value="C1.7:_P-type_atpase_like"/>
    <property type="match status" value="1"/>
</dbReference>
<name>A0A4S4A9A9_9RHOO</name>
<dbReference type="AlphaFoldDB" id="A0A4S4A9A9"/>
<dbReference type="Gene3D" id="3.40.50.1000">
    <property type="entry name" value="HAD superfamily/HAD-like"/>
    <property type="match status" value="1"/>
</dbReference>
<evidence type="ECO:0000259" key="12">
    <source>
        <dbReference type="SMART" id="SM00831"/>
    </source>
</evidence>
<dbReference type="Pfam" id="PF00689">
    <property type="entry name" value="Cation_ATPase_C"/>
    <property type="match status" value="1"/>
</dbReference>
<evidence type="ECO:0000313" key="13">
    <source>
        <dbReference type="EMBL" id="THF55390.1"/>
    </source>
</evidence>
<dbReference type="Gene3D" id="1.20.1110.10">
    <property type="entry name" value="Calcium-transporting ATPase, transmembrane domain"/>
    <property type="match status" value="1"/>
</dbReference>
<evidence type="ECO:0000313" key="14">
    <source>
        <dbReference type="Proteomes" id="UP000307956"/>
    </source>
</evidence>
<comment type="similarity">
    <text evidence="2">Belongs to the cation transport ATPase (P-type) (TC 3.A.3) family. Type IIA subfamily.</text>
</comment>
<dbReference type="FunFam" id="3.40.50.1000:FF:000028">
    <property type="entry name" value="Calcium-transporting P-type ATPase, putative"/>
    <property type="match status" value="1"/>
</dbReference>
<dbReference type="GO" id="GO:0016887">
    <property type="term" value="F:ATP hydrolysis activity"/>
    <property type="evidence" value="ECO:0007669"/>
    <property type="project" value="InterPro"/>
</dbReference>
<dbReference type="FunFam" id="3.40.50.1000:FF:000001">
    <property type="entry name" value="Phospholipid-transporting ATPase IC"/>
    <property type="match status" value="1"/>
</dbReference>
<evidence type="ECO:0000256" key="5">
    <source>
        <dbReference type="ARBA" id="ARBA00022723"/>
    </source>
</evidence>
<feature type="transmembrane region" description="Helical" evidence="11">
    <location>
        <begin position="874"/>
        <end position="891"/>
    </location>
</feature>
<dbReference type="Pfam" id="PF00122">
    <property type="entry name" value="E1-E2_ATPase"/>
    <property type="match status" value="1"/>
</dbReference>
<dbReference type="GO" id="GO:0006883">
    <property type="term" value="P:intracellular sodium ion homeostasis"/>
    <property type="evidence" value="ECO:0007669"/>
    <property type="project" value="TreeGrafter"/>
</dbReference>
<dbReference type="InterPro" id="IPR050510">
    <property type="entry name" value="Cation_transp_ATPase_P-type"/>
</dbReference>
<feature type="transmembrane region" description="Helical" evidence="11">
    <location>
        <begin position="63"/>
        <end position="85"/>
    </location>
</feature>
<feature type="transmembrane region" description="Helical" evidence="11">
    <location>
        <begin position="804"/>
        <end position="822"/>
    </location>
</feature>
<gene>
    <name evidence="13" type="ORF">E6O51_20855</name>
</gene>
<feature type="transmembrane region" description="Helical" evidence="11">
    <location>
        <begin position="731"/>
        <end position="751"/>
    </location>
</feature>
<dbReference type="InterPro" id="IPR044492">
    <property type="entry name" value="P_typ_ATPase_HD_dom"/>
</dbReference>
<dbReference type="GO" id="GO:0005391">
    <property type="term" value="F:P-type sodium:potassium-exchanging transporter activity"/>
    <property type="evidence" value="ECO:0007669"/>
    <property type="project" value="TreeGrafter"/>
</dbReference>
<feature type="transmembrane region" description="Helical" evidence="11">
    <location>
        <begin position="282"/>
        <end position="307"/>
    </location>
</feature>
<dbReference type="SUPFAM" id="SSF81665">
    <property type="entry name" value="Calcium ATPase, transmembrane domain M"/>
    <property type="match status" value="1"/>
</dbReference>
<keyword evidence="4 11" id="KW-0812">Transmembrane</keyword>
<dbReference type="CDD" id="cd02080">
    <property type="entry name" value="P-type_ATPase_cation"/>
    <property type="match status" value="1"/>
</dbReference>
<dbReference type="RefSeq" id="WP_136386960.1">
    <property type="nucleotide sequence ID" value="NZ_SSOD01000024.1"/>
</dbReference>
<evidence type="ECO:0000256" key="6">
    <source>
        <dbReference type="ARBA" id="ARBA00022741"/>
    </source>
</evidence>
<dbReference type="InterPro" id="IPR023299">
    <property type="entry name" value="ATPase_P-typ_cyto_dom_N"/>
</dbReference>
<keyword evidence="5" id="KW-0479">Metal-binding</keyword>
<dbReference type="PROSITE" id="PS01330">
    <property type="entry name" value="PABS_1"/>
    <property type="match status" value="1"/>
</dbReference>
<dbReference type="Proteomes" id="UP000307956">
    <property type="component" value="Unassembled WGS sequence"/>
</dbReference>
<dbReference type="SUPFAM" id="SSF56784">
    <property type="entry name" value="HAD-like"/>
    <property type="match status" value="1"/>
</dbReference>
<dbReference type="OrthoDB" id="9814270at2"/>
<dbReference type="EMBL" id="SSOD01000024">
    <property type="protein sequence ID" value="THF55390.1"/>
    <property type="molecule type" value="Genomic_DNA"/>
</dbReference>
<keyword evidence="7" id="KW-0067">ATP-binding</keyword>
<dbReference type="InterPro" id="IPR036412">
    <property type="entry name" value="HAD-like_sf"/>
</dbReference>
<dbReference type="SUPFAM" id="SSF81653">
    <property type="entry name" value="Calcium ATPase, transduction domain A"/>
    <property type="match status" value="1"/>
</dbReference>
<organism evidence="13 14">
    <name type="scientific">Pseudothauera rhizosphaerae</name>
    <dbReference type="NCBI Taxonomy" id="2565932"/>
    <lineage>
        <taxon>Bacteria</taxon>
        <taxon>Pseudomonadati</taxon>
        <taxon>Pseudomonadota</taxon>
        <taxon>Betaproteobacteria</taxon>
        <taxon>Rhodocyclales</taxon>
        <taxon>Zoogloeaceae</taxon>
        <taxon>Pseudothauera</taxon>
    </lineage>
</organism>